<keyword evidence="1" id="KW-0488">Methylation</keyword>
<evidence type="ECO:0000313" key="7">
    <source>
        <dbReference type="EMBL" id="GKV16666.1"/>
    </source>
</evidence>
<name>A0AAV5JWC5_9ROSI</name>
<dbReference type="CDD" id="cd00371">
    <property type="entry name" value="HMA"/>
    <property type="match status" value="1"/>
</dbReference>
<proteinExistence type="inferred from homology"/>
<keyword evidence="8" id="KW-1185">Reference proteome</keyword>
<evidence type="ECO:0000256" key="4">
    <source>
        <dbReference type="ARBA" id="ARBA00023289"/>
    </source>
</evidence>
<evidence type="ECO:0000256" key="2">
    <source>
        <dbReference type="ARBA" id="ARBA00022723"/>
    </source>
</evidence>
<protein>
    <recommendedName>
        <fullName evidence="6">HMA domain-containing protein</fullName>
    </recommendedName>
</protein>
<evidence type="ECO:0000259" key="6">
    <source>
        <dbReference type="PROSITE" id="PS50846"/>
    </source>
</evidence>
<dbReference type="PANTHER" id="PTHR45868:SF72">
    <property type="entry name" value="METAL TRANSPORT_DETOXIFICATION SUPERFAMILY PROTEIN, PUTATIVE-RELATED"/>
    <property type="match status" value="1"/>
</dbReference>
<evidence type="ECO:0000313" key="8">
    <source>
        <dbReference type="Proteomes" id="UP001054252"/>
    </source>
</evidence>
<dbReference type="InterPro" id="IPR006121">
    <property type="entry name" value="HMA_dom"/>
</dbReference>
<dbReference type="Gene3D" id="3.30.70.100">
    <property type="match status" value="1"/>
</dbReference>
<dbReference type="Proteomes" id="UP001054252">
    <property type="component" value="Unassembled WGS sequence"/>
</dbReference>
<feature type="domain" description="HMA" evidence="6">
    <location>
        <begin position="11"/>
        <end position="74"/>
    </location>
</feature>
<evidence type="ECO:0000256" key="3">
    <source>
        <dbReference type="ARBA" id="ARBA00023288"/>
    </source>
</evidence>
<keyword evidence="3" id="KW-0449">Lipoprotein</keyword>
<dbReference type="InterPro" id="IPR036163">
    <property type="entry name" value="HMA_dom_sf"/>
</dbReference>
<evidence type="ECO:0000256" key="1">
    <source>
        <dbReference type="ARBA" id="ARBA00022481"/>
    </source>
</evidence>
<keyword evidence="4" id="KW-0636">Prenylation</keyword>
<keyword evidence="2" id="KW-0479">Metal-binding</keyword>
<dbReference type="EMBL" id="BPVZ01000046">
    <property type="protein sequence ID" value="GKV16666.1"/>
    <property type="molecule type" value="Genomic_DNA"/>
</dbReference>
<sequence length="265" mass="30147">MSSIGYELQRIETHVLKVHVDCQGCQQKVKKLLKKIEGVYSVKIDAEHQVVIVTGVVDPMTLVKKLVKSGKHAEVWSPSSNQRLGQEQPKFIKDDNNNNQILYLRNEQVPPTFGCEVGDVWSLENYLNQHIGMNSAIGETSQNLKAKGNMDNLYMKNQDGDTFAQEGKVIPLMSPAGFQGNGAGSVGFGGQEFGMFHNIPFSRLPSYEHNHLPSMMNTNMLQEGYHRYHPTRDMNLYMQEPDKHSNNNKMVNDNVYMHHPYMMNY</sequence>
<organism evidence="7 8">
    <name type="scientific">Rubroshorea leprosula</name>
    <dbReference type="NCBI Taxonomy" id="152421"/>
    <lineage>
        <taxon>Eukaryota</taxon>
        <taxon>Viridiplantae</taxon>
        <taxon>Streptophyta</taxon>
        <taxon>Embryophyta</taxon>
        <taxon>Tracheophyta</taxon>
        <taxon>Spermatophyta</taxon>
        <taxon>Magnoliopsida</taxon>
        <taxon>eudicotyledons</taxon>
        <taxon>Gunneridae</taxon>
        <taxon>Pentapetalae</taxon>
        <taxon>rosids</taxon>
        <taxon>malvids</taxon>
        <taxon>Malvales</taxon>
        <taxon>Dipterocarpaceae</taxon>
        <taxon>Rubroshorea</taxon>
    </lineage>
</organism>
<comment type="similarity">
    <text evidence="5">Belongs to the HIPP family.</text>
</comment>
<dbReference type="AlphaFoldDB" id="A0AAV5JWC5"/>
<accession>A0AAV5JWC5</accession>
<evidence type="ECO:0000256" key="5">
    <source>
        <dbReference type="ARBA" id="ARBA00024045"/>
    </source>
</evidence>
<reference evidence="7 8" key="1">
    <citation type="journal article" date="2021" name="Commun. Biol.">
        <title>The genome of Shorea leprosula (Dipterocarpaceae) highlights the ecological relevance of drought in aseasonal tropical rainforests.</title>
        <authorList>
            <person name="Ng K.K.S."/>
            <person name="Kobayashi M.J."/>
            <person name="Fawcett J.A."/>
            <person name="Hatakeyama M."/>
            <person name="Paape T."/>
            <person name="Ng C.H."/>
            <person name="Ang C.C."/>
            <person name="Tnah L.H."/>
            <person name="Lee C.T."/>
            <person name="Nishiyama T."/>
            <person name="Sese J."/>
            <person name="O'Brien M.J."/>
            <person name="Copetti D."/>
            <person name="Mohd Noor M.I."/>
            <person name="Ong R.C."/>
            <person name="Putra M."/>
            <person name="Sireger I.Z."/>
            <person name="Indrioko S."/>
            <person name="Kosugi Y."/>
            <person name="Izuno A."/>
            <person name="Isagi Y."/>
            <person name="Lee S.L."/>
            <person name="Shimizu K.K."/>
        </authorList>
    </citation>
    <scope>NUCLEOTIDE SEQUENCE [LARGE SCALE GENOMIC DNA]</scope>
    <source>
        <strain evidence="7">214</strain>
    </source>
</reference>
<dbReference type="GO" id="GO:0046872">
    <property type="term" value="F:metal ion binding"/>
    <property type="evidence" value="ECO:0007669"/>
    <property type="project" value="UniProtKB-KW"/>
</dbReference>
<comment type="caution">
    <text evidence="7">The sequence shown here is derived from an EMBL/GenBank/DDBJ whole genome shotgun (WGS) entry which is preliminary data.</text>
</comment>
<gene>
    <name evidence="7" type="ORF">SLEP1_g27279</name>
</gene>
<dbReference type="SUPFAM" id="SSF55008">
    <property type="entry name" value="HMA, heavy metal-associated domain"/>
    <property type="match status" value="1"/>
</dbReference>
<dbReference type="PANTHER" id="PTHR45868">
    <property type="entry name" value="HEAVY METAL-ASSOCIATED ISOPRENYLATED PLANT PROTEIN 33-RELATED"/>
    <property type="match status" value="1"/>
</dbReference>
<dbReference type="PROSITE" id="PS50846">
    <property type="entry name" value="HMA_2"/>
    <property type="match status" value="1"/>
</dbReference>
<dbReference type="Pfam" id="PF00403">
    <property type="entry name" value="HMA"/>
    <property type="match status" value="1"/>
</dbReference>